<organism evidence="3 4">
    <name type="scientific">Hohenbuehelia grisea</name>
    <dbReference type="NCBI Taxonomy" id="104357"/>
    <lineage>
        <taxon>Eukaryota</taxon>
        <taxon>Fungi</taxon>
        <taxon>Dikarya</taxon>
        <taxon>Basidiomycota</taxon>
        <taxon>Agaricomycotina</taxon>
        <taxon>Agaricomycetes</taxon>
        <taxon>Agaricomycetidae</taxon>
        <taxon>Agaricales</taxon>
        <taxon>Pleurotineae</taxon>
        <taxon>Pleurotaceae</taxon>
        <taxon>Hohenbuehelia</taxon>
    </lineage>
</organism>
<reference evidence="4" key="1">
    <citation type="submission" date="2024-06" db="EMBL/GenBank/DDBJ databases">
        <title>Multi-omics analyses provide insights into the biosynthesis of the anticancer antibiotic pleurotin in Hohenbuehelia grisea.</title>
        <authorList>
            <person name="Weaver J.A."/>
            <person name="Alberti F."/>
        </authorList>
    </citation>
    <scope>NUCLEOTIDE SEQUENCE [LARGE SCALE GENOMIC DNA]</scope>
    <source>
        <strain evidence="4">T-177</strain>
    </source>
</reference>
<accession>A0ABR3IV70</accession>
<dbReference type="PANTHER" id="PTHR43606">
    <property type="entry name" value="PHOSPHATASE, PUTATIVE (AFU_ORTHOLOGUE AFUA_6G08710)-RELATED"/>
    <property type="match status" value="1"/>
</dbReference>
<dbReference type="EMBL" id="JASNQZ010000015">
    <property type="protein sequence ID" value="KAL0947239.1"/>
    <property type="molecule type" value="Genomic_DNA"/>
</dbReference>
<dbReference type="SUPFAM" id="SSF56300">
    <property type="entry name" value="Metallo-dependent phosphatases"/>
    <property type="match status" value="1"/>
</dbReference>
<gene>
    <name evidence="3" type="ORF">HGRIS_013360</name>
</gene>
<dbReference type="InterPro" id="IPR038607">
    <property type="entry name" value="PhoD-like_sf"/>
</dbReference>
<evidence type="ECO:0000259" key="2">
    <source>
        <dbReference type="Pfam" id="PF09423"/>
    </source>
</evidence>
<sequence length="656" mass="74463">MTVTNIASSVFSNLFRIAVFIFLRIVGSEYQLHRASSPQPTSQIPTTLAKPVLPTLFTLYLCTSWLSTEKYAPDTSHKTAHKSVSVKPVPATARHEEPVLNILFSLPTKSRRLKLANLIINVFLLLAVVEFLAYPFIDSASDVVFTRVGAVYHDRIKIAVRYPLTNHSDEELPYIVWREANNNSSWVHGPSLHLSEDNDWVQTVQLTGLWPSASYEYRLSSNGSFLPYPSEPISFRTFPDPHITTGSRFRFLVSSCITPNFPYVPMHGRRIRGFDLLADYLFKDEETVSQENHTAFNVSSTPALSPVEFMLFLGDFIYADVPLYIGNDPEAYRRLYRRNYQSPSFRKIYEKLPILHAYDDHEIINNFAGQGNDSIPPFINATNPFTIYNSNANYDSPISGQYYFDFRYGDTAFFVMDTRRYRTAILENPESPRTMLGELQLDALQTWLAKVNNTATFKFIVSSVPFTSLWGHDAQIDSWAGYADEKATLLDMMHAIPNVYVLSGDRHEFAAIEFTGRTVGEHPVREFSTSPLSMFYIPFVRTLNMKSQETVLRNVWMNSSEVDGEPSLRTEEIPKERVLKYIASGNHKWSAIEIDTTDPDKPSLKLEMLADGVLKYKLDIAGTPVKLQSSTALGALVPAGIKEMLSKFGMKPSRWF</sequence>
<dbReference type="PANTHER" id="PTHR43606:SF2">
    <property type="entry name" value="ALKALINE PHOSPHATASE FAMILY PROTEIN (AFU_ORTHOLOGUE AFUA_5G03860)"/>
    <property type="match status" value="1"/>
</dbReference>
<protein>
    <recommendedName>
        <fullName evidence="2">PhoD-like phosphatase metallophosphatase domain-containing protein</fullName>
    </recommendedName>
</protein>
<keyword evidence="1" id="KW-0472">Membrane</keyword>
<dbReference type="InterPro" id="IPR052900">
    <property type="entry name" value="Phospholipid_Metab_Enz"/>
</dbReference>
<dbReference type="InterPro" id="IPR029052">
    <property type="entry name" value="Metallo-depent_PP-like"/>
</dbReference>
<dbReference type="InterPro" id="IPR018946">
    <property type="entry name" value="PhoD-like_MPP"/>
</dbReference>
<proteinExistence type="predicted"/>
<keyword evidence="1" id="KW-1133">Transmembrane helix</keyword>
<keyword evidence="4" id="KW-1185">Reference proteome</keyword>
<keyword evidence="1" id="KW-0812">Transmembrane</keyword>
<evidence type="ECO:0000313" key="4">
    <source>
        <dbReference type="Proteomes" id="UP001556367"/>
    </source>
</evidence>
<dbReference type="Proteomes" id="UP001556367">
    <property type="component" value="Unassembled WGS sequence"/>
</dbReference>
<feature type="transmembrane region" description="Helical" evidence="1">
    <location>
        <begin position="6"/>
        <end position="26"/>
    </location>
</feature>
<evidence type="ECO:0000313" key="3">
    <source>
        <dbReference type="EMBL" id="KAL0947239.1"/>
    </source>
</evidence>
<dbReference type="CDD" id="cd07389">
    <property type="entry name" value="MPP_PhoD"/>
    <property type="match status" value="1"/>
</dbReference>
<feature type="domain" description="PhoD-like phosphatase metallophosphatase" evidence="2">
    <location>
        <begin position="293"/>
        <end position="542"/>
    </location>
</feature>
<evidence type="ECO:0000256" key="1">
    <source>
        <dbReference type="SAM" id="Phobius"/>
    </source>
</evidence>
<dbReference type="Pfam" id="PF09423">
    <property type="entry name" value="PhoD"/>
    <property type="match status" value="1"/>
</dbReference>
<feature type="transmembrane region" description="Helical" evidence="1">
    <location>
        <begin position="115"/>
        <end position="137"/>
    </location>
</feature>
<name>A0ABR3IV70_9AGAR</name>
<dbReference type="Gene3D" id="3.60.21.70">
    <property type="entry name" value="PhoD-like phosphatase"/>
    <property type="match status" value="1"/>
</dbReference>
<comment type="caution">
    <text evidence="3">The sequence shown here is derived from an EMBL/GenBank/DDBJ whole genome shotgun (WGS) entry which is preliminary data.</text>
</comment>